<gene>
    <name evidence="1" type="ORF">H5411_46420</name>
</gene>
<name>A0A8E2BBT9_9PSEU</name>
<dbReference type="GO" id="GO:0000287">
    <property type="term" value="F:magnesium ion binding"/>
    <property type="evidence" value="ECO:0007669"/>
    <property type="project" value="UniProtKB-ARBA"/>
</dbReference>
<reference evidence="1 2" key="1">
    <citation type="submission" date="2020-08" db="EMBL/GenBank/DDBJ databases">
        <title>Amycolatopsis echigonensis JCM 21831.</title>
        <authorList>
            <person name="Tedsree N."/>
            <person name="Kuncharoen N."/>
            <person name="Likhitwitayawuid K."/>
            <person name="Tanasupawat S."/>
        </authorList>
    </citation>
    <scope>NUCLEOTIDE SEQUENCE [LARGE SCALE GENOMIC DNA]</scope>
    <source>
        <strain evidence="1 2">JCM 21831</strain>
    </source>
</reference>
<dbReference type="InterPro" id="IPR029061">
    <property type="entry name" value="THDP-binding"/>
</dbReference>
<comment type="caution">
    <text evidence="1">The sequence shown here is derived from an EMBL/GenBank/DDBJ whole genome shotgun (WGS) entry which is preliminary data.</text>
</comment>
<accession>A0A8E2BBT9</accession>
<feature type="non-terminal residue" evidence="1">
    <location>
        <position position="1"/>
    </location>
</feature>
<dbReference type="AlphaFoldDB" id="A0A8E2BBT9"/>
<evidence type="ECO:0000313" key="1">
    <source>
        <dbReference type="EMBL" id="MBB2506523.1"/>
    </source>
</evidence>
<dbReference type="Proteomes" id="UP000550260">
    <property type="component" value="Unassembled WGS sequence"/>
</dbReference>
<dbReference type="SUPFAM" id="SSF52518">
    <property type="entry name" value="Thiamin diphosphate-binding fold (THDP-binding)"/>
    <property type="match status" value="1"/>
</dbReference>
<proteinExistence type="predicted"/>
<dbReference type="Gene3D" id="3.40.50.970">
    <property type="match status" value="1"/>
</dbReference>
<sequence length="81" mass="8729">AEYHKASAKGLDPALAVIPTPELGEVARALGGGGATVRGVEELRAALSEYVRDPRPTVIDVRITRDVLSVPYRRIQYGEDV</sequence>
<dbReference type="EMBL" id="JACJHR010000225">
    <property type="protein sequence ID" value="MBB2506523.1"/>
    <property type="molecule type" value="Genomic_DNA"/>
</dbReference>
<organism evidence="1 2">
    <name type="scientific">Amycolatopsis echigonensis</name>
    <dbReference type="NCBI Taxonomy" id="2576905"/>
    <lineage>
        <taxon>Bacteria</taxon>
        <taxon>Bacillati</taxon>
        <taxon>Actinomycetota</taxon>
        <taxon>Actinomycetes</taxon>
        <taxon>Pseudonocardiales</taxon>
        <taxon>Pseudonocardiaceae</taxon>
        <taxon>Amycolatopsis</taxon>
    </lineage>
</organism>
<protein>
    <submittedName>
        <fullName evidence="1">Thiamine pyrophosphate-binding protein</fullName>
    </submittedName>
</protein>
<evidence type="ECO:0000313" key="2">
    <source>
        <dbReference type="Proteomes" id="UP000550260"/>
    </source>
</evidence>